<organism evidence="1 2">
    <name type="scientific">Sphingobacterium hungaricum</name>
    <dbReference type="NCBI Taxonomy" id="2082723"/>
    <lineage>
        <taxon>Bacteria</taxon>
        <taxon>Pseudomonadati</taxon>
        <taxon>Bacteroidota</taxon>
        <taxon>Sphingobacteriia</taxon>
        <taxon>Sphingobacteriales</taxon>
        <taxon>Sphingobacteriaceae</taxon>
        <taxon>Sphingobacterium</taxon>
    </lineage>
</organism>
<evidence type="ECO:0000313" key="2">
    <source>
        <dbReference type="Proteomes" id="UP000616201"/>
    </source>
</evidence>
<evidence type="ECO:0008006" key="3">
    <source>
        <dbReference type="Google" id="ProtNLM"/>
    </source>
</evidence>
<evidence type="ECO:0000313" key="1">
    <source>
        <dbReference type="EMBL" id="MBE8713298.1"/>
    </source>
</evidence>
<reference evidence="1" key="1">
    <citation type="submission" date="2018-02" db="EMBL/GenBank/DDBJ databases">
        <authorList>
            <person name="Vasarhelyi B.M."/>
            <person name="Deshmukh S."/>
            <person name="Balint B."/>
            <person name="Kukolya J."/>
        </authorList>
    </citation>
    <scope>NUCLEOTIDE SEQUENCE</scope>
    <source>
        <strain evidence="1">KB22</strain>
    </source>
</reference>
<dbReference type="EMBL" id="PRDK01000004">
    <property type="protein sequence ID" value="MBE8713298.1"/>
    <property type="molecule type" value="Genomic_DNA"/>
</dbReference>
<keyword evidence="2" id="KW-1185">Reference proteome</keyword>
<sequence length="77" mass="8735">MCGCTLVEKHSGGGHIKYIRSDLFRPIIFQSPINPVPEFIIKNALRPLGISKEEFHLILEKKITVTKEAGKYILKDN</sequence>
<name>A0A928UWL0_9SPHI</name>
<protein>
    <recommendedName>
        <fullName evidence="3">Type II toxin-antitoxin system HicA family toxin</fullName>
    </recommendedName>
</protein>
<comment type="caution">
    <text evidence="1">The sequence shown here is derived from an EMBL/GenBank/DDBJ whole genome shotgun (WGS) entry which is preliminary data.</text>
</comment>
<proteinExistence type="predicted"/>
<gene>
    <name evidence="1" type="ORF">C4F49_06370</name>
</gene>
<dbReference type="AlphaFoldDB" id="A0A928UWL0"/>
<accession>A0A928UWL0</accession>
<dbReference type="Proteomes" id="UP000616201">
    <property type="component" value="Unassembled WGS sequence"/>
</dbReference>